<accession>A0A933SHM1</accession>
<dbReference type="InterPro" id="IPR036653">
    <property type="entry name" value="CinA-like_C"/>
</dbReference>
<comment type="caution">
    <text evidence="3">The sequence shown here is derived from an EMBL/GenBank/DDBJ whole genome shotgun (WGS) entry which is preliminary data.</text>
</comment>
<organism evidence="3 4">
    <name type="scientific">Eiseniibacteriota bacterium</name>
    <dbReference type="NCBI Taxonomy" id="2212470"/>
    <lineage>
        <taxon>Bacteria</taxon>
        <taxon>Candidatus Eiseniibacteriota</taxon>
    </lineage>
</organism>
<evidence type="ECO:0000313" key="4">
    <source>
        <dbReference type="Proteomes" id="UP000696931"/>
    </source>
</evidence>
<dbReference type="AlphaFoldDB" id="A0A933SHM1"/>
<dbReference type="HAMAP" id="MF_00226_B">
    <property type="entry name" value="CinA_B"/>
    <property type="match status" value="1"/>
</dbReference>
<dbReference type="Gene3D" id="3.90.950.20">
    <property type="entry name" value="CinA-like"/>
    <property type="match status" value="1"/>
</dbReference>
<dbReference type="NCBIfam" id="TIGR00199">
    <property type="entry name" value="PncC_domain"/>
    <property type="match status" value="1"/>
</dbReference>
<dbReference type="SUPFAM" id="SSF53218">
    <property type="entry name" value="Molybdenum cofactor biosynthesis proteins"/>
    <property type="match status" value="1"/>
</dbReference>
<dbReference type="NCBIfam" id="NF001813">
    <property type="entry name" value="PRK00549.1"/>
    <property type="match status" value="1"/>
</dbReference>
<proteinExistence type="inferred from homology"/>
<protein>
    <recommendedName>
        <fullName evidence="1">CinA-like protein</fullName>
    </recommendedName>
</protein>
<reference evidence="3" key="1">
    <citation type="submission" date="2020-07" db="EMBL/GenBank/DDBJ databases">
        <title>Huge and variable diversity of episymbiotic CPR bacteria and DPANN archaea in groundwater ecosystems.</title>
        <authorList>
            <person name="He C.Y."/>
            <person name="Keren R."/>
            <person name="Whittaker M."/>
            <person name="Farag I.F."/>
            <person name="Doudna J."/>
            <person name="Cate J.H.D."/>
            <person name="Banfield J.F."/>
        </authorList>
    </citation>
    <scope>NUCLEOTIDE SEQUENCE</scope>
    <source>
        <strain evidence="3">NC_groundwater_1813_Pr3_B-0.1um_71_17</strain>
    </source>
</reference>
<evidence type="ECO:0000256" key="1">
    <source>
        <dbReference type="HAMAP-Rule" id="MF_00226"/>
    </source>
</evidence>
<evidence type="ECO:0000313" key="3">
    <source>
        <dbReference type="EMBL" id="MBI5170049.1"/>
    </source>
</evidence>
<dbReference type="Proteomes" id="UP000696931">
    <property type="component" value="Unassembled WGS sequence"/>
</dbReference>
<dbReference type="SUPFAM" id="SSF142433">
    <property type="entry name" value="CinA-like"/>
    <property type="match status" value="1"/>
</dbReference>
<dbReference type="EMBL" id="JACRIW010000079">
    <property type="protein sequence ID" value="MBI5170049.1"/>
    <property type="molecule type" value="Genomic_DNA"/>
</dbReference>
<dbReference type="CDD" id="cd00885">
    <property type="entry name" value="cinA"/>
    <property type="match status" value="1"/>
</dbReference>
<feature type="domain" description="MoaB/Mog" evidence="2">
    <location>
        <begin position="4"/>
        <end position="171"/>
    </location>
</feature>
<dbReference type="InterPro" id="IPR036425">
    <property type="entry name" value="MoaB/Mog-like_dom_sf"/>
</dbReference>
<dbReference type="Gene3D" id="3.40.980.10">
    <property type="entry name" value="MoaB/Mog-like domain"/>
    <property type="match status" value="1"/>
</dbReference>
<dbReference type="PANTHER" id="PTHR13939:SF0">
    <property type="entry name" value="NMN AMIDOHYDROLASE-LIKE PROTEIN YFAY"/>
    <property type="match status" value="1"/>
</dbReference>
<dbReference type="Pfam" id="PF18146">
    <property type="entry name" value="CinA_KH"/>
    <property type="match status" value="1"/>
</dbReference>
<dbReference type="Pfam" id="PF02464">
    <property type="entry name" value="CinA"/>
    <property type="match status" value="1"/>
</dbReference>
<gene>
    <name evidence="3" type="ORF">HZA61_11215</name>
</gene>
<dbReference type="InterPro" id="IPR041424">
    <property type="entry name" value="CinA_KH"/>
</dbReference>
<dbReference type="InterPro" id="IPR008136">
    <property type="entry name" value="CinA_C"/>
</dbReference>
<comment type="similarity">
    <text evidence="1">Belongs to the CinA family.</text>
</comment>
<dbReference type="SMART" id="SM00852">
    <property type="entry name" value="MoCF_biosynth"/>
    <property type="match status" value="1"/>
</dbReference>
<dbReference type="InterPro" id="IPR001453">
    <property type="entry name" value="MoaB/Mog_dom"/>
</dbReference>
<dbReference type="NCBIfam" id="TIGR00200">
    <property type="entry name" value="cinA_nterm"/>
    <property type="match status" value="1"/>
</dbReference>
<name>A0A933SHM1_UNCEI</name>
<dbReference type="InterPro" id="IPR008135">
    <property type="entry name" value="Competence-induced_CinA"/>
</dbReference>
<dbReference type="NCBIfam" id="TIGR00177">
    <property type="entry name" value="molyb_syn"/>
    <property type="match status" value="1"/>
</dbReference>
<dbReference type="InterPro" id="IPR050101">
    <property type="entry name" value="CinA"/>
</dbReference>
<dbReference type="Pfam" id="PF00994">
    <property type="entry name" value="MoCF_biosynth"/>
    <property type="match status" value="1"/>
</dbReference>
<dbReference type="PANTHER" id="PTHR13939">
    <property type="entry name" value="NICOTINAMIDE-NUCLEOTIDE AMIDOHYDROLASE PNCC"/>
    <property type="match status" value="1"/>
</dbReference>
<dbReference type="PIRSF" id="PIRSF006728">
    <property type="entry name" value="CinA"/>
    <property type="match status" value="1"/>
</dbReference>
<evidence type="ECO:0000259" key="2">
    <source>
        <dbReference type="SMART" id="SM00852"/>
    </source>
</evidence>
<sequence length="418" mass="44634">MNVEIVTIGNEVLSGRTVDTNFAYLARALEATSVEVLWHSTVGDSAERIAEGLGRALERADAVVMTGGLGPTPDDVTRKAVATLLGRPLGLDEQVLAAIRERGKKSGRKLPATVETMALIPRGAEVWMNPVGAAPGIVITHRDKPVILLPGVPQEMEALTEEYLVPFLRERTGRTVESFTLRTYGAFESQLHERIGSLPDQWPGASFAYLPSYFGVDLRVTVAGNSAPGVRESVLRAYNELMAKVRNVVYAEGGIGMEEVVGSCLRERSWRVATAESCTGGLLAKRLTDTPGSSAWFERGFVTYANAAKLEQLDVDEATLNAQGAVSAAVAEQMAAGARAHANVEVGIGITGVAGPDGGSENKPVGTVFIALVTPLGTVSRVHRFLGTRATIRERAAQTALDMLRRHLLELPVDPSLD</sequence>